<proteinExistence type="predicted"/>
<evidence type="ECO:0000313" key="1">
    <source>
        <dbReference type="EMBL" id="KYP56970.1"/>
    </source>
</evidence>
<dbReference type="STRING" id="3821.A0A151SQ53"/>
<accession>A0A151SQ53</accession>
<reference evidence="1 2" key="1">
    <citation type="journal article" date="2012" name="Nat. Biotechnol.">
        <title>Draft genome sequence of pigeonpea (Cajanus cajan), an orphan legume crop of resource-poor farmers.</title>
        <authorList>
            <person name="Varshney R.K."/>
            <person name="Chen W."/>
            <person name="Li Y."/>
            <person name="Bharti A.K."/>
            <person name="Saxena R.K."/>
            <person name="Schlueter J.A."/>
            <person name="Donoghue M.T."/>
            <person name="Azam S."/>
            <person name="Fan G."/>
            <person name="Whaley A.M."/>
            <person name="Farmer A.D."/>
            <person name="Sheridan J."/>
            <person name="Iwata A."/>
            <person name="Tuteja R."/>
            <person name="Penmetsa R.V."/>
            <person name="Wu W."/>
            <person name="Upadhyaya H.D."/>
            <person name="Yang S.P."/>
            <person name="Shah T."/>
            <person name="Saxena K.B."/>
            <person name="Michael T."/>
            <person name="McCombie W.R."/>
            <person name="Yang B."/>
            <person name="Zhang G."/>
            <person name="Yang H."/>
            <person name="Wang J."/>
            <person name="Spillane C."/>
            <person name="Cook D.R."/>
            <person name="May G.D."/>
            <person name="Xu X."/>
            <person name="Jackson S.A."/>
        </authorList>
    </citation>
    <scope>NUCLEOTIDE SEQUENCE [LARGE SCALE GENOMIC DNA]</scope>
    <source>
        <strain evidence="2">cv. Asha</strain>
    </source>
</reference>
<organism evidence="1 2">
    <name type="scientific">Cajanus cajan</name>
    <name type="common">Pigeon pea</name>
    <name type="synonym">Cajanus indicus</name>
    <dbReference type="NCBI Taxonomy" id="3821"/>
    <lineage>
        <taxon>Eukaryota</taxon>
        <taxon>Viridiplantae</taxon>
        <taxon>Streptophyta</taxon>
        <taxon>Embryophyta</taxon>
        <taxon>Tracheophyta</taxon>
        <taxon>Spermatophyta</taxon>
        <taxon>Magnoliopsida</taxon>
        <taxon>eudicotyledons</taxon>
        <taxon>Gunneridae</taxon>
        <taxon>Pentapetalae</taxon>
        <taxon>rosids</taxon>
        <taxon>fabids</taxon>
        <taxon>Fabales</taxon>
        <taxon>Fabaceae</taxon>
        <taxon>Papilionoideae</taxon>
        <taxon>50 kb inversion clade</taxon>
        <taxon>NPAAA clade</taxon>
        <taxon>indigoferoid/millettioid clade</taxon>
        <taxon>Phaseoleae</taxon>
        <taxon>Cajanus</taxon>
    </lineage>
</organism>
<dbReference type="OMA" id="QDDERDF"/>
<protein>
    <submittedName>
        <fullName evidence="1">Ubiquitin carboxyl-terminal hydrolase 8</fullName>
    </submittedName>
</protein>
<name>A0A151SQ53_CAJCA</name>
<keyword evidence="2" id="KW-1185">Reference proteome</keyword>
<dbReference type="EMBL" id="CM003613">
    <property type="protein sequence ID" value="KYP56970.1"/>
    <property type="molecule type" value="Genomic_DNA"/>
</dbReference>
<evidence type="ECO:0000313" key="2">
    <source>
        <dbReference type="Proteomes" id="UP000075243"/>
    </source>
</evidence>
<gene>
    <name evidence="1" type="ORF">KK1_003221</name>
</gene>
<dbReference type="AlphaFoldDB" id="A0A151SQ53"/>
<keyword evidence="1" id="KW-0378">Hydrolase</keyword>
<dbReference type="GO" id="GO:0016787">
    <property type="term" value="F:hydrolase activity"/>
    <property type="evidence" value="ECO:0007669"/>
    <property type="project" value="UniProtKB-KW"/>
</dbReference>
<dbReference type="Gramene" id="C.cajan_03149.t">
    <property type="protein sequence ID" value="C.cajan_03149.t"/>
    <property type="gene ID" value="C.cajan_03149"/>
</dbReference>
<sequence length="154" mass="18191">MTRFGEKLRLRWLLPKPTRFLALLSLSTLHHLCKSLARFLLSQTLPFLAMDTLFSDYISDDFDSSSSRPHRRFLQDDERDFGHDRVYLLPHRWWSEAEGERGGEGVLYTVACNSDSDSEILLHLRKEEDRHKIRFSSRQYALVPEGIWLRALKR</sequence>
<dbReference type="Proteomes" id="UP000075243">
    <property type="component" value="Chromosome 11"/>
</dbReference>